<feature type="region of interest" description="Disordered" evidence="1">
    <location>
        <begin position="19"/>
        <end position="47"/>
    </location>
</feature>
<keyword evidence="3" id="KW-1185">Reference proteome</keyword>
<dbReference type="EMBL" id="JANARS010000001">
    <property type="protein sequence ID" value="MCP3420332.1"/>
    <property type="molecule type" value="Genomic_DNA"/>
</dbReference>
<dbReference type="Proteomes" id="UP001204524">
    <property type="component" value="Unassembled WGS sequence"/>
</dbReference>
<protein>
    <submittedName>
        <fullName evidence="2">Uncharacterized protein</fullName>
    </submittedName>
</protein>
<gene>
    <name evidence="2" type="ORF">NCI01_00845</name>
</gene>
<proteinExistence type="predicted"/>
<organism evidence="2 3">
    <name type="scientific">Nocardioides pinisoli</name>
    <dbReference type="NCBI Taxonomy" id="2950279"/>
    <lineage>
        <taxon>Bacteria</taxon>
        <taxon>Bacillati</taxon>
        <taxon>Actinomycetota</taxon>
        <taxon>Actinomycetes</taxon>
        <taxon>Propionibacteriales</taxon>
        <taxon>Nocardioidaceae</taxon>
        <taxon>Nocardioides</taxon>
    </lineage>
</organism>
<evidence type="ECO:0000256" key="1">
    <source>
        <dbReference type="SAM" id="MobiDB-lite"/>
    </source>
</evidence>
<reference evidence="2 3" key="1">
    <citation type="submission" date="2022-06" db="EMBL/GenBank/DDBJ databases">
        <authorList>
            <person name="So Y."/>
        </authorList>
    </citation>
    <scope>NUCLEOTIDE SEQUENCE [LARGE SCALE GENOMIC DNA]</scope>
    <source>
        <strain evidence="2 3">STR3</strain>
    </source>
</reference>
<sequence>MNETSTEREITLVPGEWLLGDEPEHGWEPMPLPGMEDRAGKRFGWRG</sequence>
<name>A0ABT1KRG0_9ACTN</name>
<evidence type="ECO:0000313" key="3">
    <source>
        <dbReference type="Proteomes" id="UP001204524"/>
    </source>
</evidence>
<comment type="caution">
    <text evidence="2">The sequence shown here is derived from an EMBL/GenBank/DDBJ whole genome shotgun (WGS) entry which is preliminary data.</text>
</comment>
<evidence type="ECO:0000313" key="2">
    <source>
        <dbReference type="EMBL" id="MCP3420332.1"/>
    </source>
</evidence>
<dbReference type="RefSeq" id="WP_254179576.1">
    <property type="nucleotide sequence ID" value="NZ_JANARS010000001.1"/>
</dbReference>
<accession>A0ABT1KRG0</accession>